<protein>
    <submittedName>
        <fullName evidence="1">Uncharacterized protein</fullName>
    </submittedName>
</protein>
<dbReference type="Proteomes" id="UP001358586">
    <property type="component" value="Chromosome 4"/>
</dbReference>
<evidence type="ECO:0000313" key="1">
    <source>
        <dbReference type="EMBL" id="KAK5835323.1"/>
    </source>
</evidence>
<organism evidence="1 2">
    <name type="scientific">Gossypium arboreum</name>
    <name type="common">Tree cotton</name>
    <name type="synonym">Gossypium nanking</name>
    <dbReference type="NCBI Taxonomy" id="29729"/>
    <lineage>
        <taxon>Eukaryota</taxon>
        <taxon>Viridiplantae</taxon>
        <taxon>Streptophyta</taxon>
        <taxon>Embryophyta</taxon>
        <taxon>Tracheophyta</taxon>
        <taxon>Spermatophyta</taxon>
        <taxon>Magnoliopsida</taxon>
        <taxon>eudicotyledons</taxon>
        <taxon>Gunneridae</taxon>
        <taxon>Pentapetalae</taxon>
        <taxon>rosids</taxon>
        <taxon>malvids</taxon>
        <taxon>Malvales</taxon>
        <taxon>Malvaceae</taxon>
        <taxon>Malvoideae</taxon>
        <taxon>Gossypium</taxon>
    </lineage>
</organism>
<comment type="caution">
    <text evidence="1">The sequence shown here is derived from an EMBL/GenBank/DDBJ whole genome shotgun (WGS) entry which is preliminary data.</text>
</comment>
<name>A0ABR0Q8K9_GOSAR</name>
<reference evidence="1 2" key="1">
    <citation type="submission" date="2023-03" db="EMBL/GenBank/DDBJ databases">
        <title>WGS of Gossypium arboreum.</title>
        <authorList>
            <person name="Yu D."/>
        </authorList>
    </citation>
    <scope>NUCLEOTIDE SEQUENCE [LARGE SCALE GENOMIC DNA]</scope>
    <source>
        <tissue evidence="1">Leaf</tissue>
    </source>
</reference>
<keyword evidence="2" id="KW-1185">Reference proteome</keyword>
<sequence>MEEQNIEDTNLAEQDIETFLKNNGLLATTSFMKPYVRVLILEFYANLQLSIIDSRRKLYQKVYGKSRWYEFNQELIQKVLKCFNRNMVELDKSLDATTIDIINNIFQYWLKKESIRDSLLFIIYVALFAIETRNWVLNTQRDSMILLTLQNSNIVKITKKYERTIPKLKLSLNWLEENVVDIEDVSNLVVVISFSFELIFDLAL</sequence>
<dbReference type="EMBL" id="JARKNE010000004">
    <property type="protein sequence ID" value="KAK5835323.1"/>
    <property type="molecule type" value="Genomic_DNA"/>
</dbReference>
<proteinExistence type="predicted"/>
<evidence type="ECO:0000313" key="2">
    <source>
        <dbReference type="Proteomes" id="UP001358586"/>
    </source>
</evidence>
<gene>
    <name evidence="1" type="ORF">PVK06_011011</name>
</gene>
<accession>A0ABR0Q8K9</accession>